<protein>
    <submittedName>
        <fullName evidence="1">WYL domain-containing protein</fullName>
    </submittedName>
</protein>
<gene>
    <name evidence="1" type="ORF">SAMN05216469_11424</name>
</gene>
<organism evidence="1 2">
    <name type="scientific">Ruminococcus albus</name>
    <dbReference type="NCBI Taxonomy" id="1264"/>
    <lineage>
        <taxon>Bacteria</taxon>
        <taxon>Bacillati</taxon>
        <taxon>Bacillota</taxon>
        <taxon>Clostridia</taxon>
        <taxon>Eubacteriales</taxon>
        <taxon>Oscillospiraceae</taxon>
        <taxon>Ruminococcus</taxon>
    </lineage>
</organism>
<reference evidence="1 2" key="1">
    <citation type="submission" date="2016-10" db="EMBL/GenBank/DDBJ databases">
        <authorList>
            <person name="de Groot N.N."/>
        </authorList>
    </citation>
    <scope>NUCLEOTIDE SEQUENCE [LARGE SCALE GENOMIC DNA]</scope>
    <source>
        <strain evidence="1 2">KH2T6</strain>
    </source>
</reference>
<dbReference type="PROSITE" id="PS52050">
    <property type="entry name" value="WYL"/>
    <property type="match status" value="1"/>
</dbReference>
<evidence type="ECO:0000313" key="1">
    <source>
        <dbReference type="EMBL" id="SEL19342.1"/>
    </source>
</evidence>
<dbReference type="AlphaFoldDB" id="A0A1H7N6V5"/>
<sequence length="330" mass="38166">MPFTEVRTIKIFSELYGAYFRIVSKLLSEHAITDSEVYSIIAEDGFRDTGLFLTKKLMPQNDGSDWGLFKRDKVGVLHPVTVSEPPHILTTLQKRWLRSKLDDPRLCLFLDDRELKSLCEKVADVPPLYPHDVFRYVDKYSDGDPFTKTDYRKNFRAVLSALKQKQLIEISYVSRTGKSIVGKFLPYKLEYSHRDDKFRVFCTSALKGSVVINLARIETVSPAKSSGVIPPPDENSLRCDEPIELTVSKERRADERFLMEFAPYEKRTERIEGSDKVSVKLWYDKSDETDLLVRLLGFGPVLEIKGPQEIRQKAAERVRKQWKILHSDRK</sequence>
<evidence type="ECO:0000313" key="2">
    <source>
        <dbReference type="Proteomes" id="UP000186015"/>
    </source>
</evidence>
<dbReference type="EMBL" id="FOAT01000014">
    <property type="protein sequence ID" value="SEL19342.1"/>
    <property type="molecule type" value="Genomic_DNA"/>
</dbReference>
<dbReference type="Proteomes" id="UP000186015">
    <property type="component" value="Unassembled WGS sequence"/>
</dbReference>
<proteinExistence type="predicted"/>
<name>A0A1H7N6V5_RUMAL</name>
<accession>A0A1H7N6V5</accession>